<evidence type="ECO:0000313" key="7">
    <source>
        <dbReference type="EMBL" id="HHI65097.1"/>
    </source>
</evidence>
<keyword evidence="1 5" id="KW-0963">Cytoplasm</keyword>
<dbReference type="PANTHER" id="PTHR33317">
    <property type="entry name" value="POLYNUCLEOTIDYL TRANSFERASE, RIBONUCLEASE H-LIKE SUPERFAMILY PROTEIN"/>
    <property type="match status" value="1"/>
</dbReference>
<dbReference type="SMART" id="SM00732">
    <property type="entry name" value="YqgFc"/>
    <property type="match status" value="1"/>
</dbReference>
<dbReference type="InterPro" id="IPR037027">
    <property type="entry name" value="YqgF/RNaseH-like_dom_sf"/>
</dbReference>
<dbReference type="HAMAP" id="MF_00651">
    <property type="entry name" value="Nuclease_YqgF"/>
    <property type="match status" value="1"/>
</dbReference>
<accession>A0A7C5KBJ8</accession>
<dbReference type="InterPro" id="IPR006641">
    <property type="entry name" value="YqgF/RNaseH-like_dom"/>
</dbReference>
<evidence type="ECO:0000256" key="1">
    <source>
        <dbReference type="ARBA" id="ARBA00022490"/>
    </source>
</evidence>
<dbReference type="CDD" id="cd16964">
    <property type="entry name" value="YqgF"/>
    <property type="match status" value="1"/>
</dbReference>
<dbReference type="GO" id="GO:0005829">
    <property type="term" value="C:cytosol"/>
    <property type="evidence" value="ECO:0007669"/>
    <property type="project" value="TreeGrafter"/>
</dbReference>
<dbReference type="EC" id="3.1.-.-" evidence="5"/>
<proteinExistence type="inferred from homology"/>
<dbReference type="InterPro" id="IPR005227">
    <property type="entry name" value="YqgF"/>
</dbReference>
<gene>
    <name evidence="7" type="primary">ruvX</name>
    <name evidence="7" type="ORF">ENL70_00935</name>
</gene>
<evidence type="ECO:0000256" key="3">
    <source>
        <dbReference type="ARBA" id="ARBA00022722"/>
    </source>
</evidence>
<evidence type="ECO:0000256" key="2">
    <source>
        <dbReference type="ARBA" id="ARBA00022517"/>
    </source>
</evidence>
<comment type="function">
    <text evidence="5">Could be a nuclease involved in processing of the 5'-end of pre-16S rRNA.</text>
</comment>
<feature type="domain" description="YqgF/RNase H-like" evidence="6">
    <location>
        <begin position="24"/>
        <end position="122"/>
    </location>
</feature>
<reference evidence="7" key="1">
    <citation type="journal article" date="2020" name="mSystems">
        <title>Genome- and Community-Level Interaction Insights into Carbon Utilization and Element Cycling Functions of Hydrothermarchaeota in Hydrothermal Sediment.</title>
        <authorList>
            <person name="Zhou Z."/>
            <person name="Liu Y."/>
            <person name="Xu W."/>
            <person name="Pan J."/>
            <person name="Luo Z.H."/>
            <person name="Li M."/>
        </authorList>
    </citation>
    <scope>NUCLEOTIDE SEQUENCE [LARGE SCALE GENOMIC DNA]</scope>
    <source>
        <strain evidence="7">SpSt-1019</strain>
    </source>
</reference>
<dbReference type="GO" id="GO:0000967">
    <property type="term" value="P:rRNA 5'-end processing"/>
    <property type="evidence" value="ECO:0007669"/>
    <property type="project" value="UniProtKB-UniRule"/>
</dbReference>
<protein>
    <recommendedName>
        <fullName evidence="5">Putative pre-16S rRNA nuclease</fullName>
        <ecNumber evidence="5">3.1.-.-</ecNumber>
    </recommendedName>
</protein>
<name>A0A7C5KBJ8_9BACT</name>
<comment type="subcellular location">
    <subcellularLocation>
        <location evidence="5">Cytoplasm</location>
    </subcellularLocation>
</comment>
<organism evidence="7">
    <name type="scientific">Thermodesulfobium narugense</name>
    <dbReference type="NCBI Taxonomy" id="184064"/>
    <lineage>
        <taxon>Bacteria</taxon>
        <taxon>Pseudomonadati</taxon>
        <taxon>Thermodesulfobiota</taxon>
        <taxon>Thermodesulfobiia</taxon>
        <taxon>Thermodesulfobiales</taxon>
        <taxon>Thermodesulfobiaceae</taxon>
        <taxon>Thermodesulfobium</taxon>
    </lineage>
</organism>
<dbReference type="GO" id="GO:0016788">
    <property type="term" value="F:hydrolase activity, acting on ester bonds"/>
    <property type="evidence" value="ECO:0007669"/>
    <property type="project" value="UniProtKB-UniRule"/>
</dbReference>
<dbReference type="GO" id="GO:0004518">
    <property type="term" value="F:nuclease activity"/>
    <property type="evidence" value="ECO:0007669"/>
    <property type="project" value="UniProtKB-KW"/>
</dbReference>
<dbReference type="AlphaFoldDB" id="A0A7C5KBJ8"/>
<keyword evidence="3 5" id="KW-0540">Nuclease</keyword>
<dbReference type="InterPro" id="IPR012337">
    <property type="entry name" value="RNaseH-like_sf"/>
</dbReference>
<keyword evidence="2 5" id="KW-0690">Ribosome biogenesis</keyword>
<dbReference type="Gene3D" id="3.30.420.140">
    <property type="entry name" value="YqgF/RNase H-like domain"/>
    <property type="match status" value="1"/>
</dbReference>
<dbReference type="NCBIfam" id="TIGR00250">
    <property type="entry name" value="RNAse_H_YqgF"/>
    <property type="match status" value="1"/>
</dbReference>
<evidence type="ECO:0000259" key="6">
    <source>
        <dbReference type="SMART" id="SM00732"/>
    </source>
</evidence>
<dbReference type="PANTHER" id="PTHR33317:SF4">
    <property type="entry name" value="POLYNUCLEOTIDYL TRANSFERASE, RIBONUCLEASE H-LIKE SUPERFAMILY PROTEIN"/>
    <property type="match status" value="1"/>
</dbReference>
<dbReference type="SUPFAM" id="SSF53098">
    <property type="entry name" value="Ribonuclease H-like"/>
    <property type="match status" value="1"/>
</dbReference>
<dbReference type="EMBL" id="DRUY01000035">
    <property type="protein sequence ID" value="HHI65097.1"/>
    <property type="molecule type" value="Genomic_DNA"/>
</dbReference>
<evidence type="ECO:0000256" key="5">
    <source>
        <dbReference type="HAMAP-Rule" id="MF_00651"/>
    </source>
</evidence>
<keyword evidence="4 5" id="KW-0378">Hydrolase</keyword>
<sequence>MRKYFLIIQLLQSASKIFIREVILRYLGIDWGISHLGLSISDPNEKFVFPIGSITRTRWEEDLAKIRQIIKEKDVGAIVLGNPLRTDVVSASPKSIQRVKRKLESLGVDVILFDERYSSKEALKIQEILGKKDKSKVHEIASSIILKSFLEHKANTKKTVNDS</sequence>
<evidence type="ECO:0000256" key="4">
    <source>
        <dbReference type="ARBA" id="ARBA00022801"/>
    </source>
</evidence>
<dbReference type="Pfam" id="PF03652">
    <property type="entry name" value="RuvX"/>
    <property type="match status" value="1"/>
</dbReference>
<comment type="caution">
    <text evidence="7">The sequence shown here is derived from an EMBL/GenBank/DDBJ whole genome shotgun (WGS) entry which is preliminary data.</text>
</comment>
<comment type="similarity">
    <text evidence="5">Belongs to the YqgF HJR family.</text>
</comment>